<dbReference type="GO" id="GO:0042158">
    <property type="term" value="P:lipoprotein biosynthetic process"/>
    <property type="evidence" value="ECO:0007669"/>
    <property type="project" value="UniProtKB-UniRule"/>
</dbReference>
<comment type="caution">
    <text evidence="9">The sequence shown here is derived from an EMBL/GenBank/DDBJ whole genome shotgun (WGS) entry which is preliminary data.</text>
</comment>
<gene>
    <name evidence="7" type="primary">lgt</name>
    <name evidence="9" type="ORF">H9623_17095</name>
</gene>
<dbReference type="EC" id="2.5.1.145" evidence="7"/>
<evidence type="ECO:0000256" key="7">
    <source>
        <dbReference type="HAMAP-Rule" id="MF_01147"/>
    </source>
</evidence>
<evidence type="ECO:0000256" key="5">
    <source>
        <dbReference type="ARBA" id="ARBA00022989"/>
    </source>
</evidence>
<dbReference type="GO" id="GO:0008961">
    <property type="term" value="F:phosphatidylglycerol-prolipoprotein diacylglyceryl transferase activity"/>
    <property type="evidence" value="ECO:0007669"/>
    <property type="project" value="UniProtKB-UniRule"/>
</dbReference>
<dbReference type="Proteomes" id="UP000822993">
    <property type="component" value="Unassembled WGS sequence"/>
</dbReference>
<proteinExistence type="inferred from homology"/>
<feature type="transmembrane region" description="Helical" evidence="7">
    <location>
        <begin position="191"/>
        <end position="208"/>
    </location>
</feature>
<feature type="transmembrane region" description="Helical" evidence="7">
    <location>
        <begin position="251"/>
        <end position="269"/>
    </location>
</feature>
<comment type="similarity">
    <text evidence="1 7">Belongs to the Lgt family.</text>
</comment>
<dbReference type="PANTHER" id="PTHR30589:SF0">
    <property type="entry name" value="PHOSPHATIDYLGLYCEROL--PROLIPOPROTEIN DIACYLGLYCERYL TRANSFERASE"/>
    <property type="match status" value="1"/>
</dbReference>
<evidence type="ECO:0000256" key="3">
    <source>
        <dbReference type="ARBA" id="ARBA00022679"/>
    </source>
</evidence>
<name>A0A9D5Z0Z6_9CELL</name>
<feature type="transmembrane region" description="Helical" evidence="7">
    <location>
        <begin position="61"/>
        <end position="80"/>
    </location>
</feature>
<dbReference type="PANTHER" id="PTHR30589">
    <property type="entry name" value="PROLIPOPROTEIN DIACYLGLYCERYL TRANSFERASE"/>
    <property type="match status" value="1"/>
</dbReference>
<evidence type="ECO:0000256" key="4">
    <source>
        <dbReference type="ARBA" id="ARBA00022692"/>
    </source>
</evidence>
<evidence type="ECO:0000313" key="10">
    <source>
        <dbReference type="Proteomes" id="UP000822993"/>
    </source>
</evidence>
<reference evidence="9 10" key="1">
    <citation type="submission" date="2020-08" db="EMBL/GenBank/DDBJ databases">
        <title>A Genomic Blueprint of the Chicken Gut Microbiome.</title>
        <authorList>
            <person name="Gilroy R."/>
            <person name="Ravi A."/>
            <person name="Getino M."/>
            <person name="Pursley I."/>
            <person name="Horton D.L."/>
            <person name="Alikhan N.-F."/>
            <person name="Baker D."/>
            <person name="Gharbi K."/>
            <person name="Hall N."/>
            <person name="Watson M."/>
            <person name="Adriaenssens E.M."/>
            <person name="Foster-Nyarko E."/>
            <person name="Jarju S."/>
            <person name="Secka A."/>
            <person name="Antonio M."/>
            <person name="Oren A."/>
            <person name="Chaudhuri R."/>
            <person name="La Ragione R.M."/>
            <person name="Hildebrand F."/>
            <person name="Pallen M.J."/>
        </authorList>
    </citation>
    <scope>NUCLEOTIDE SEQUENCE [LARGE SCALE GENOMIC DNA]</scope>
    <source>
        <strain evidence="9 10">Sa1BUA8</strain>
    </source>
</reference>
<dbReference type="AlphaFoldDB" id="A0A9D5Z0Z6"/>
<evidence type="ECO:0000256" key="1">
    <source>
        <dbReference type="ARBA" id="ARBA00007150"/>
    </source>
</evidence>
<keyword evidence="4 7" id="KW-0812">Transmembrane</keyword>
<evidence type="ECO:0000256" key="2">
    <source>
        <dbReference type="ARBA" id="ARBA00022475"/>
    </source>
</evidence>
<dbReference type="HAMAP" id="MF_01147">
    <property type="entry name" value="Lgt"/>
    <property type="match status" value="1"/>
</dbReference>
<keyword evidence="2 7" id="KW-1003">Cell membrane</keyword>
<feature type="binding site" evidence="7">
    <location>
        <position position="150"/>
    </location>
    <ligand>
        <name>a 1,2-diacyl-sn-glycero-3-phospho-(1'-sn-glycerol)</name>
        <dbReference type="ChEBI" id="CHEBI:64716"/>
    </ligand>
</feature>
<dbReference type="InterPro" id="IPR001640">
    <property type="entry name" value="Lgt"/>
</dbReference>
<evidence type="ECO:0000256" key="8">
    <source>
        <dbReference type="SAM" id="MobiDB-lite"/>
    </source>
</evidence>
<organism evidence="9 10">
    <name type="scientific">Oerskovia douganii</name>
    <dbReference type="NCBI Taxonomy" id="2762210"/>
    <lineage>
        <taxon>Bacteria</taxon>
        <taxon>Bacillati</taxon>
        <taxon>Actinomycetota</taxon>
        <taxon>Actinomycetes</taxon>
        <taxon>Micrococcales</taxon>
        <taxon>Cellulomonadaceae</taxon>
        <taxon>Oerskovia</taxon>
    </lineage>
</organism>
<dbReference type="EMBL" id="JACSPN010000030">
    <property type="protein sequence ID" value="MBE7702011.1"/>
    <property type="molecule type" value="Genomic_DNA"/>
</dbReference>
<sequence length="299" mass="32721">MNGLIAAVGPVVASIPSPSQHTWSIGPFPLRAYALAILAGIAVAVWLTRKRWVERGGDPDDVLEIAFWAVPFGIVGGRIYHVISSPDAYWGPDGDPVKALRIWDGGLGIWGAIALGAVGAYIGCRRQKVSFPAFADALAPGLLLAQAIGRLGNWFNQELFGSATTLPWGLEISDRYLPSGYESGTLFHPTFLYEMLWNVAAAFLLIYLDRRFRLGHGRVFWLYVLFYTLGRVWIEMLRIDDAELVLGLRLNVWTSILVGVGALIAFIVVGRRHPGREETVSLGAAEPEQADAARPEPGR</sequence>
<keyword evidence="3 7" id="KW-0808">Transferase</keyword>
<comment type="function">
    <text evidence="7">Catalyzes the transfer of the diacylglyceryl group from phosphatidylglycerol to the sulfhydryl group of the N-terminal cysteine of a prolipoprotein, the first step in the formation of mature lipoproteins.</text>
</comment>
<keyword evidence="6 7" id="KW-0472">Membrane</keyword>
<comment type="pathway">
    <text evidence="7">Protein modification; lipoprotein biosynthesis (diacylglyceryl transfer).</text>
</comment>
<keyword evidence="9" id="KW-0328">Glycosyltransferase</keyword>
<comment type="catalytic activity">
    <reaction evidence="7">
        <text>L-cysteinyl-[prolipoprotein] + a 1,2-diacyl-sn-glycero-3-phospho-(1'-sn-glycerol) = an S-1,2-diacyl-sn-glyceryl-L-cysteinyl-[prolipoprotein] + sn-glycerol 1-phosphate + H(+)</text>
        <dbReference type="Rhea" id="RHEA:56712"/>
        <dbReference type="Rhea" id="RHEA-COMP:14679"/>
        <dbReference type="Rhea" id="RHEA-COMP:14680"/>
        <dbReference type="ChEBI" id="CHEBI:15378"/>
        <dbReference type="ChEBI" id="CHEBI:29950"/>
        <dbReference type="ChEBI" id="CHEBI:57685"/>
        <dbReference type="ChEBI" id="CHEBI:64716"/>
        <dbReference type="ChEBI" id="CHEBI:140658"/>
        <dbReference type="EC" id="2.5.1.145"/>
    </reaction>
</comment>
<accession>A0A9D5Z0Z6</accession>
<keyword evidence="5 7" id="KW-1133">Transmembrane helix</keyword>
<dbReference type="PROSITE" id="PS01311">
    <property type="entry name" value="LGT"/>
    <property type="match status" value="1"/>
</dbReference>
<dbReference type="GO" id="GO:0005886">
    <property type="term" value="C:plasma membrane"/>
    <property type="evidence" value="ECO:0007669"/>
    <property type="project" value="UniProtKB-SubCell"/>
</dbReference>
<feature type="transmembrane region" description="Helical" evidence="7">
    <location>
        <begin position="100"/>
        <end position="122"/>
    </location>
</feature>
<evidence type="ECO:0000256" key="6">
    <source>
        <dbReference type="ARBA" id="ARBA00023136"/>
    </source>
</evidence>
<dbReference type="RefSeq" id="WP_193721224.1">
    <property type="nucleotide sequence ID" value="NZ_JACSPN010000030.1"/>
</dbReference>
<comment type="subcellular location">
    <subcellularLocation>
        <location evidence="7">Cell membrane</location>
        <topology evidence="7">Multi-pass membrane protein</topology>
    </subcellularLocation>
</comment>
<evidence type="ECO:0000313" key="9">
    <source>
        <dbReference type="EMBL" id="MBE7702011.1"/>
    </source>
</evidence>
<dbReference type="NCBIfam" id="TIGR00544">
    <property type="entry name" value="lgt"/>
    <property type="match status" value="1"/>
</dbReference>
<feature type="transmembrane region" description="Helical" evidence="7">
    <location>
        <begin position="129"/>
        <end position="149"/>
    </location>
</feature>
<feature type="transmembrane region" description="Helical" evidence="7">
    <location>
        <begin position="220"/>
        <end position="239"/>
    </location>
</feature>
<keyword evidence="10" id="KW-1185">Reference proteome</keyword>
<protein>
    <recommendedName>
        <fullName evidence="7">Phosphatidylglycerol--prolipoprotein diacylglyceryl transferase</fullName>
        <ecNumber evidence="7">2.5.1.145</ecNumber>
    </recommendedName>
</protein>
<feature type="region of interest" description="Disordered" evidence="8">
    <location>
        <begin position="279"/>
        <end position="299"/>
    </location>
</feature>
<dbReference type="Pfam" id="PF01790">
    <property type="entry name" value="LGT"/>
    <property type="match status" value="1"/>
</dbReference>
<feature type="transmembrane region" description="Helical" evidence="7">
    <location>
        <begin position="30"/>
        <end position="49"/>
    </location>
</feature>